<dbReference type="AlphaFoldDB" id="A0A1F5SES9"/>
<evidence type="ECO:0000313" key="2">
    <source>
        <dbReference type="Proteomes" id="UP000178367"/>
    </source>
</evidence>
<comment type="caution">
    <text evidence="1">The sequence shown here is derived from an EMBL/GenBank/DDBJ whole genome shotgun (WGS) entry which is preliminary data.</text>
</comment>
<proteinExistence type="predicted"/>
<dbReference type="EMBL" id="MFGB01000023">
    <property type="protein sequence ID" value="OGF25082.1"/>
    <property type="molecule type" value="Genomic_DNA"/>
</dbReference>
<name>A0A1F5SES9_9BACT</name>
<organism evidence="1 2">
    <name type="scientific">Candidatus Falkowbacteria bacterium RIFOXYA2_FULL_47_19</name>
    <dbReference type="NCBI Taxonomy" id="1797994"/>
    <lineage>
        <taxon>Bacteria</taxon>
        <taxon>Candidatus Falkowiibacteriota</taxon>
    </lineage>
</organism>
<reference evidence="1 2" key="1">
    <citation type="journal article" date="2016" name="Nat. Commun.">
        <title>Thousands of microbial genomes shed light on interconnected biogeochemical processes in an aquifer system.</title>
        <authorList>
            <person name="Anantharaman K."/>
            <person name="Brown C.T."/>
            <person name="Hug L.A."/>
            <person name="Sharon I."/>
            <person name="Castelle C.J."/>
            <person name="Probst A.J."/>
            <person name="Thomas B.C."/>
            <person name="Singh A."/>
            <person name="Wilkins M.J."/>
            <person name="Karaoz U."/>
            <person name="Brodie E.L."/>
            <person name="Williams K.H."/>
            <person name="Hubbard S.S."/>
            <person name="Banfield J.F."/>
        </authorList>
    </citation>
    <scope>NUCLEOTIDE SEQUENCE [LARGE SCALE GENOMIC DNA]</scope>
</reference>
<evidence type="ECO:0000313" key="1">
    <source>
        <dbReference type="EMBL" id="OGF25082.1"/>
    </source>
</evidence>
<accession>A0A1F5SES9</accession>
<gene>
    <name evidence="1" type="ORF">A2227_07070</name>
</gene>
<dbReference type="STRING" id="1797994.A2227_07070"/>
<dbReference type="Proteomes" id="UP000178367">
    <property type="component" value="Unassembled WGS sequence"/>
</dbReference>
<sequence length="93" mass="10535">MAQVKKLFDEPDFSTTDKNGRTVYVYFDLVEYSSGNSGSVRFSFYTLEDYKKIAESAFGWNEDYQETWDASGGGLTAFTEVKPADFFKSAYGI</sequence>
<protein>
    <submittedName>
        <fullName evidence="1">Uncharacterized protein</fullName>
    </submittedName>
</protein>